<reference evidence="1" key="2">
    <citation type="submission" date="2020-09" db="EMBL/GenBank/DDBJ databases">
        <authorList>
            <person name="Sun Q."/>
            <person name="Ohkuma M."/>
        </authorList>
    </citation>
    <scope>NUCLEOTIDE SEQUENCE</scope>
    <source>
        <strain evidence="1">JCM 4391</strain>
    </source>
</reference>
<sequence length="140" mass="15747">MRITITVDKPTGDFQERLLALLADHAGQVEVDTTWTCERAARYYHALPARAQRIVKEAAHRKGYVSADDLRDSEDASLRGHSAALKRILDRGVREGWWPDGMEPPIQAQGPGFGKVAGYRMPDHLTSTFRMAINNSSRDW</sequence>
<organism evidence="1 2">
    <name type="scientific">Streptomyces lavendofoliae</name>
    <dbReference type="NCBI Taxonomy" id="67314"/>
    <lineage>
        <taxon>Bacteria</taxon>
        <taxon>Bacillati</taxon>
        <taxon>Actinomycetota</taxon>
        <taxon>Actinomycetes</taxon>
        <taxon>Kitasatosporales</taxon>
        <taxon>Streptomycetaceae</taxon>
        <taxon>Streptomyces</taxon>
    </lineage>
</organism>
<dbReference type="RefSeq" id="WP_189554710.1">
    <property type="nucleotide sequence ID" value="NZ_BMTP01000027.1"/>
</dbReference>
<dbReference type="EMBL" id="BMTP01000027">
    <property type="protein sequence ID" value="GGU66149.1"/>
    <property type="molecule type" value="Genomic_DNA"/>
</dbReference>
<reference evidence="1" key="1">
    <citation type="journal article" date="2014" name="Int. J. Syst. Evol. Microbiol.">
        <title>Complete genome sequence of Corynebacterium casei LMG S-19264T (=DSM 44701T), isolated from a smear-ripened cheese.</title>
        <authorList>
            <consortium name="US DOE Joint Genome Institute (JGI-PGF)"/>
            <person name="Walter F."/>
            <person name="Albersmeier A."/>
            <person name="Kalinowski J."/>
            <person name="Ruckert C."/>
        </authorList>
    </citation>
    <scope>NUCLEOTIDE SEQUENCE</scope>
    <source>
        <strain evidence="1">JCM 4391</strain>
    </source>
</reference>
<dbReference type="Proteomes" id="UP000636661">
    <property type="component" value="Unassembled WGS sequence"/>
</dbReference>
<evidence type="ECO:0000313" key="2">
    <source>
        <dbReference type="Proteomes" id="UP000636661"/>
    </source>
</evidence>
<protein>
    <submittedName>
        <fullName evidence="1">Uncharacterized protein</fullName>
    </submittedName>
</protein>
<keyword evidence="2" id="KW-1185">Reference proteome</keyword>
<gene>
    <name evidence="1" type="ORF">GCM10010274_63380</name>
</gene>
<accession>A0A918M878</accession>
<name>A0A918M878_9ACTN</name>
<proteinExistence type="predicted"/>
<comment type="caution">
    <text evidence="1">The sequence shown here is derived from an EMBL/GenBank/DDBJ whole genome shotgun (WGS) entry which is preliminary data.</text>
</comment>
<dbReference type="AlphaFoldDB" id="A0A918M878"/>
<evidence type="ECO:0000313" key="1">
    <source>
        <dbReference type="EMBL" id="GGU66149.1"/>
    </source>
</evidence>